<feature type="coiled-coil region" evidence="2">
    <location>
        <begin position="59"/>
        <end position="104"/>
    </location>
</feature>
<evidence type="ECO:0000313" key="4">
    <source>
        <dbReference type="Proteomes" id="UP001148125"/>
    </source>
</evidence>
<name>A0ABT5VD10_9BACI</name>
<evidence type="ECO:0000256" key="2">
    <source>
        <dbReference type="SAM" id="Coils"/>
    </source>
</evidence>
<dbReference type="Proteomes" id="UP001148125">
    <property type="component" value="Unassembled WGS sequence"/>
</dbReference>
<dbReference type="InterPro" id="IPR010273">
    <property type="entry name" value="DUF881"/>
</dbReference>
<sequence length="237" mass="26612">MKVNGKHVILSLVLLVTGFIIAVSYQFAKEHQDTNPISQRQWRHEDELRNNIILEQAVNRNLQEDLRGYQSQLREIEEQIADLTEEQELRVASLIEDLDRLRKLVGTVKVKGSGIEVTLSDNSYVPDGANPNDYIVHEEQIQKVVDELLVAGAEAVAINGYRLSSNSYIQCIGPVIYIDGHTSYAPFVITAIGDPSSLEGSMTLPGGVRDQLLNDLIEVRLQQKNEIVMEPYLSESR</sequence>
<accession>A0ABT5VD10</accession>
<gene>
    <name evidence="3" type="ORF">N7Z68_06635</name>
</gene>
<keyword evidence="2" id="KW-0175">Coiled coil</keyword>
<dbReference type="PANTHER" id="PTHR37313:SF2">
    <property type="entry name" value="UPF0749 PROTEIN YLXX"/>
    <property type="match status" value="1"/>
</dbReference>
<comment type="caution">
    <text evidence="3">The sequence shown here is derived from an EMBL/GenBank/DDBJ whole genome shotgun (WGS) entry which is preliminary data.</text>
</comment>
<keyword evidence="4" id="KW-1185">Reference proteome</keyword>
<dbReference type="PANTHER" id="PTHR37313">
    <property type="entry name" value="UPF0749 PROTEIN RV1825"/>
    <property type="match status" value="1"/>
</dbReference>
<dbReference type="EMBL" id="JAOTPO010000003">
    <property type="protein sequence ID" value="MDE5413056.1"/>
    <property type="molecule type" value="Genomic_DNA"/>
</dbReference>
<comment type="similarity">
    <text evidence="1">Belongs to the UPF0749 family.</text>
</comment>
<proteinExistence type="inferred from homology"/>
<evidence type="ECO:0000313" key="3">
    <source>
        <dbReference type="EMBL" id="MDE5413056.1"/>
    </source>
</evidence>
<evidence type="ECO:0000256" key="1">
    <source>
        <dbReference type="ARBA" id="ARBA00009108"/>
    </source>
</evidence>
<dbReference type="RefSeq" id="WP_275117674.1">
    <property type="nucleotide sequence ID" value="NZ_JAOTPO010000003.1"/>
</dbReference>
<organism evidence="3 4">
    <name type="scientific">Alkalihalobacterium chitinilyticum</name>
    <dbReference type="NCBI Taxonomy" id="2980103"/>
    <lineage>
        <taxon>Bacteria</taxon>
        <taxon>Bacillati</taxon>
        <taxon>Bacillota</taxon>
        <taxon>Bacilli</taxon>
        <taxon>Bacillales</taxon>
        <taxon>Bacillaceae</taxon>
        <taxon>Alkalihalobacterium</taxon>
    </lineage>
</organism>
<dbReference type="Pfam" id="PF05949">
    <property type="entry name" value="DUF881"/>
    <property type="match status" value="1"/>
</dbReference>
<dbReference type="Gene3D" id="3.30.70.1880">
    <property type="entry name" value="Protein of unknown function DUF881"/>
    <property type="match status" value="1"/>
</dbReference>
<protein>
    <submittedName>
        <fullName evidence="3">DUF881 domain-containing protein</fullName>
    </submittedName>
</protein>
<reference evidence="3" key="1">
    <citation type="submission" date="2024-05" db="EMBL/GenBank/DDBJ databases">
        <title>Alkalihalobacillus sp. strain MEB203 novel alkaliphilic bacterium from Lonar Lake, India.</title>
        <authorList>
            <person name="Joshi A."/>
            <person name="Thite S."/>
            <person name="Mengade P."/>
        </authorList>
    </citation>
    <scope>NUCLEOTIDE SEQUENCE</scope>
    <source>
        <strain evidence="3">MEB 203</strain>
    </source>
</reference>